<dbReference type="EMBL" id="JXII01000005">
    <property type="protein sequence ID" value="KIH70862.1"/>
    <property type="molecule type" value="Genomic_DNA"/>
</dbReference>
<dbReference type="AlphaFoldDB" id="A0A0C2E6D8"/>
<evidence type="ECO:0000313" key="1">
    <source>
        <dbReference type="EMBL" id="KIH70862.1"/>
    </source>
</evidence>
<protein>
    <submittedName>
        <fullName evidence="1">Uncharacterized protein</fullName>
    </submittedName>
</protein>
<name>A0A0C2E6D8_9STAP</name>
<reference evidence="1 2" key="1">
    <citation type="submission" date="2015-01" db="EMBL/GenBank/DDBJ databases">
        <title>Genome sequences of high lactate-tolerant strain Salinicoccus roseus W12 with industrial interest.</title>
        <authorList>
            <person name="Wang H."/>
            <person name="Yu B."/>
        </authorList>
    </citation>
    <scope>NUCLEOTIDE SEQUENCE [LARGE SCALE GENOMIC DNA]</scope>
    <source>
        <strain evidence="1 2">W12</strain>
    </source>
</reference>
<gene>
    <name evidence="1" type="ORF">SN16_06865</name>
</gene>
<dbReference type="Proteomes" id="UP000031546">
    <property type="component" value="Unassembled WGS sequence"/>
</dbReference>
<comment type="caution">
    <text evidence="1">The sequence shown here is derived from an EMBL/GenBank/DDBJ whole genome shotgun (WGS) entry which is preliminary data.</text>
</comment>
<accession>A0A0C2E6D8</accession>
<evidence type="ECO:0000313" key="2">
    <source>
        <dbReference type="Proteomes" id="UP000031546"/>
    </source>
</evidence>
<organism evidence="1 2">
    <name type="scientific">Salinicoccus roseus</name>
    <dbReference type="NCBI Taxonomy" id="45670"/>
    <lineage>
        <taxon>Bacteria</taxon>
        <taxon>Bacillati</taxon>
        <taxon>Bacillota</taxon>
        <taxon>Bacilli</taxon>
        <taxon>Bacillales</taxon>
        <taxon>Staphylococcaceae</taxon>
        <taxon>Salinicoccus</taxon>
    </lineage>
</organism>
<sequence length="240" mass="27663">MQKEGHKQSGQQGVSIRISYLVCVQSIGHVRTHKNSAYLKKCRKENMNYNENDARADIDRISSETELYDRMIQVAAIITKLMEGHVKVSDLPIIVGGLSMEIYTESKYTTHDIDFVTSASKEMEEKLLAIGFENSERVFQHKRLNVAVDIVDSVLEPSDYDGLTKLEVDNDKYIYVQSIESILYDRVLDYERVDNELYSVYLISIAYDEIDFDYLKREVKTADPDALIALEKWIEKALEN</sequence>
<proteinExistence type="predicted"/>